<dbReference type="EMBL" id="RZNC01000001">
    <property type="protein sequence ID" value="RWZ67822.1"/>
    <property type="molecule type" value="Genomic_DNA"/>
</dbReference>
<dbReference type="OrthoDB" id="9767239at2"/>
<dbReference type="RefSeq" id="WP_128497004.1">
    <property type="nucleotide sequence ID" value="NZ_RZNC01000001.1"/>
</dbReference>
<dbReference type="InterPro" id="IPR010126">
    <property type="entry name" value="Esterase_phb"/>
</dbReference>
<accession>A0A3S4A1T2</accession>
<dbReference type="Gene3D" id="3.40.50.1820">
    <property type="entry name" value="alpha/beta hydrolase"/>
    <property type="match status" value="1"/>
</dbReference>
<gene>
    <name evidence="4" type="ORF">ELQ92_00675</name>
</gene>
<proteinExistence type="predicted"/>
<name>A0A3S4A1T2_9MICO</name>
<comment type="caution">
    <text evidence="4">The sequence shown here is derived from an EMBL/GenBank/DDBJ whole genome shotgun (WGS) entry which is preliminary data.</text>
</comment>
<protein>
    <submittedName>
        <fullName evidence="4">PHB depolymerase family esterase</fullName>
    </submittedName>
</protein>
<dbReference type="AlphaFoldDB" id="A0A3S4A1T2"/>
<sequence>MDNPHERPRAVIEERRRRWPTVVAGMIALVLLTIAAGTALFQLGLPNTSGDGDTTHVYHDADGDWLPYQVHLPPQHDDSTALPVMLALHGCGMTGFGWNSMERTTQFDALADREGVIVVYPSQRPFANPLNCWNSADPRHQQRGSGEPALLAGIAREVVETYGADASRVHVSGASSGAGTAVILGVTYPDVFATVTSVAGGEYGLNRVDPDDPGATPAVETARQAWAQMADRQRTVPLLVIQGGNDEVVPEIVGDRLVEHWSAVYDLVDDGSLNDSFALTIETSATPAQDGRRAFELTRFTTADDRTLIEYYVVPTMDHAWPGPTGEGQYTDRAGPDASALAWHLAAQHSLAD</sequence>
<dbReference type="NCBIfam" id="TIGR01840">
    <property type="entry name" value="esterase_phb"/>
    <property type="match status" value="1"/>
</dbReference>
<evidence type="ECO:0000256" key="3">
    <source>
        <dbReference type="SAM" id="Phobius"/>
    </source>
</evidence>
<keyword evidence="2" id="KW-0378">Hydrolase</keyword>
<dbReference type="GO" id="GO:0016787">
    <property type="term" value="F:hydrolase activity"/>
    <property type="evidence" value="ECO:0007669"/>
    <property type="project" value="UniProtKB-KW"/>
</dbReference>
<keyword evidence="3" id="KW-0812">Transmembrane</keyword>
<dbReference type="Proteomes" id="UP000288603">
    <property type="component" value="Unassembled WGS sequence"/>
</dbReference>
<dbReference type="PANTHER" id="PTHR43037">
    <property type="entry name" value="UNNAMED PRODUCT-RELATED"/>
    <property type="match status" value="1"/>
</dbReference>
<dbReference type="InterPro" id="IPR029058">
    <property type="entry name" value="AB_hydrolase_fold"/>
</dbReference>
<reference evidence="4 5" key="1">
    <citation type="submission" date="2018-12" db="EMBL/GenBank/DDBJ databases">
        <authorList>
            <person name="Li F."/>
        </authorList>
    </citation>
    <scope>NUCLEOTIDE SEQUENCE [LARGE SCALE GENOMIC DNA]</scope>
    <source>
        <strain evidence="4 5">8H24J-4-2</strain>
    </source>
</reference>
<dbReference type="GO" id="GO:0005576">
    <property type="term" value="C:extracellular region"/>
    <property type="evidence" value="ECO:0007669"/>
    <property type="project" value="InterPro"/>
</dbReference>
<evidence type="ECO:0000256" key="1">
    <source>
        <dbReference type="ARBA" id="ARBA00022729"/>
    </source>
</evidence>
<dbReference type="InterPro" id="IPR050955">
    <property type="entry name" value="Plant_Biomass_Hydrol_Est"/>
</dbReference>
<dbReference type="SUPFAM" id="SSF53474">
    <property type="entry name" value="alpha/beta-Hydrolases"/>
    <property type="match status" value="1"/>
</dbReference>
<keyword evidence="3" id="KW-0472">Membrane</keyword>
<dbReference type="Pfam" id="PF10503">
    <property type="entry name" value="Esterase_PHB"/>
    <property type="match status" value="1"/>
</dbReference>
<keyword evidence="5" id="KW-1185">Reference proteome</keyword>
<evidence type="ECO:0000313" key="5">
    <source>
        <dbReference type="Proteomes" id="UP000288603"/>
    </source>
</evidence>
<feature type="transmembrane region" description="Helical" evidence="3">
    <location>
        <begin position="21"/>
        <end position="41"/>
    </location>
</feature>
<evidence type="ECO:0000256" key="2">
    <source>
        <dbReference type="ARBA" id="ARBA00022801"/>
    </source>
</evidence>
<organism evidence="4 5">
    <name type="scientific">Labedella populi</name>
    <dbReference type="NCBI Taxonomy" id="2498850"/>
    <lineage>
        <taxon>Bacteria</taxon>
        <taxon>Bacillati</taxon>
        <taxon>Actinomycetota</taxon>
        <taxon>Actinomycetes</taxon>
        <taxon>Micrococcales</taxon>
        <taxon>Microbacteriaceae</taxon>
        <taxon>Labedella</taxon>
    </lineage>
</organism>
<keyword evidence="1" id="KW-0732">Signal</keyword>
<evidence type="ECO:0000313" key="4">
    <source>
        <dbReference type="EMBL" id="RWZ67822.1"/>
    </source>
</evidence>
<keyword evidence="3" id="KW-1133">Transmembrane helix</keyword>
<dbReference type="PANTHER" id="PTHR43037:SF1">
    <property type="entry name" value="BLL1128 PROTEIN"/>
    <property type="match status" value="1"/>
</dbReference>